<dbReference type="SMART" id="SM00248">
    <property type="entry name" value="ANK"/>
    <property type="match status" value="3"/>
</dbReference>
<feature type="repeat" description="ANK" evidence="3">
    <location>
        <begin position="12"/>
        <end position="44"/>
    </location>
</feature>
<feature type="repeat" description="ANK" evidence="3">
    <location>
        <begin position="45"/>
        <end position="77"/>
    </location>
</feature>
<keyword evidence="2 3" id="KW-0040">ANK repeat</keyword>
<feature type="repeat" description="ANK" evidence="3">
    <location>
        <begin position="78"/>
        <end position="111"/>
    </location>
</feature>
<keyword evidence="1" id="KW-0677">Repeat</keyword>
<dbReference type="Gene3D" id="1.25.40.20">
    <property type="entry name" value="Ankyrin repeat-containing domain"/>
    <property type="match status" value="1"/>
</dbReference>
<dbReference type="PANTHER" id="PTHR24171:SF9">
    <property type="entry name" value="ANKYRIN REPEAT DOMAIN-CONTAINING PROTEIN 39"/>
    <property type="match status" value="1"/>
</dbReference>
<organism evidence="4 5">
    <name type="scientific">Amniculicola lignicola CBS 123094</name>
    <dbReference type="NCBI Taxonomy" id="1392246"/>
    <lineage>
        <taxon>Eukaryota</taxon>
        <taxon>Fungi</taxon>
        <taxon>Dikarya</taxon>
        <taxon>Ascomycota</taxon>
        <taxon>Pezizomycotina</taxon>
        <taxon>Dothideomycetes</taxon>
        <taxon>Pleosporomycetidae</taxon>
        <taxon>Pleosporales</taxon>
        <taxon>Amniculicolaceae</taxon>
        <taxon>Amniculicola</taxon>
    </lineage>
</organism>
<dbReference type="PANTHER" id="PTHR24171">
    <property type="entry name" value="ANKYRIN REPEAT DOMAIN-CONTAINING PROTEIN 39-RELATED"/>
    <property type="match status" value="1"/>
</dbReference>
<reference evidence="4" key="1">
    <citation type="journal article" date="2020" name="Stud. Mycol.">
        <title>101 Dothideomycetes genomes: a test case for predicting lifestyles and emergence of pathogens.</title>
        <authorList>
            <person name="Haridas S."/>
            <person name="Albert R."/>
            <person name="Binder M."/>
            <person name="Bloem J."/>
            <person name="Labutti K."/>
            <person name="Salamov A."/>
            <person name="Andreopoulos B."/>
            <person name="Baker S."/>
            <person name="Barry K."/>
            <person name="Bills G."/>
            <person name="Bluhm B."/>
            <person name="Cannon C."/>
            <person name="Castanera R."/>
            <person name="Culley D."/>
            <person name="Daum C."/>
            <person name="Ezra D."/>
            <person name="Gonzalez J."/>
            <person name="Henrissat B."/>
            <person name="Kuo A."/>
            <person name="Liang C."/>
            <person name="Lipzen A."/>
            <person name="Lutzoni F."/>
            <person name="Magnuson J."/>
            <person name="Mondo S."/>
            <person name="Nolan M."/>
            <person name="Ohm R."/>
            <person name="Pangilinan J."/>
            <person name="Park H.-J."/>
            <person name="Ramirez L."/>
            <person name="Alfaro M."/>
            <person name="Sun H."/>
            <person name="Tritt A."/>
            <person name="Yoshinaga Y."/>
            <person name="Zwiers L.-H."/>
            <person name="Turgeon B."/>
            <person name="Goodwin S."/>
            <person name="Spatafora J."/>
            <person name="Crous P."/>
            <person name="Grigoriev I."/>
        </authorList>
    </citation>
    <scope>NUCLEOTIDE SEQUENCE</scope>
    <source>
        <strain evidence="4">CBS 123094</strain>
    </source>
</reference>
<evidence type="ECO:0000256" key="3">
    <source>
        <dbReference type="PROSITE-ProRule" id="PRU00023"/>
    </source>
</evidence>
<evidence type="ECO:0000313" key="4">
    <source>
        <dbReference type="EMBL" id="KAF1999970.1"/>
    </source>
</evidence>
<sequence length="111" mass="11779">MDELFEFFVKRDGVTPLHKAALTGNGRLVKRVVSQGAETNITNSHGETALHYAAISGSLDAIQVLDPNASSLNIESSLKATPLHYAILGSASTEVLHYLCESGADLNVPSD</sequence>
<protein>
    <submittedName>
        <fullName evidence="4">Ankyrin</fullName>
    </submittedName>
</protein>
<feature type="non-terminal residue" evidence="4">
    <location>
        <position position="111"/>
    </location>
</feature>
<proteinExistence type="predicted"/>
<dbReference type="Pfam" id="PF12796">
    <property type="entry name" value="Ank_2"/>
    <property type="match status" value="1"/>
</dbReference>
<name>A0A6A5WDM7_9PLEO</name>
<dbReference type="SUPFAM" id="SSF48403">
    <property type="entry name" value="Ankyrin repeat"/>
    <property type="match status" value="1"/>
</dbReference>
<dbReference type="PROSITE" id="PS50297">
    <property type="entry name" value="ANK_REP_REGION"/>
    <property type="match status" value="3"/>
</dbReference>
<keyword evidence="5" id="KW-1185">Reference proteome</keyword>
<dbReference type="OrthoDB" id="3788289at2759"/>
<dbReference type="InterPro" id="IPR002110">
    <property type="entry name" value="Ankyrin_rpt"/>
</dbReference>
<evidence type="ECO:0000256" key="2">
    <source>
        <dbReference type="ARBA" id="ARBA00023043"/>
    </source>
</evidence>
<dbReference type="PROSITE" id="PS50088">
    <property type="entry name" value="ANK_REPEAT"/>
    <property type="match status" value="3"/>
</dbReference>
<dbReference type="AlphaFoldDB" id="A0A6A5WDM7"/>
<gene>
    <name evidence="4" type="ORF">P154DRAFT_436124</name>
</gene>
<dbReference type="EMBL" id="ML977592">
    <property type="protein sequence ID" value="KAF1999970.1"/>
    <property type="molecule type" value="Genomic_DNA"/>
</dbReference>
<accession>A0A6A5WDM7</accession>
<dbReference type="Proteomes" id="UP000799779">
    <property type="component" value="Unassembled WGS sequence"/>
</dbReference>
<evidence type="ECO:0000256" key="1">
    <source>
        <dbReference type="ARBA" id="ARBA00022737"/>
    </source>
</evidence>
<evidence type="ECO:0000313" key="5">
    <source>
        <dbReference type="Proteomes" id="UP000799779"/>
    </source>
</evidence>
<dbReference type="InterPro" id="IPR036770">
    <property type="entry name" value="Ankyrin_rpt-contain_sf"/>
</dbReference>
<dbReference type="PRINTS" id="PR01415">
    <property type="entry name" value="ANKYRIN"/>
</dbReference>